<comment type="pathway">
    <text evidence="1">Lipid metabolism; butanoate metabolism.</text>
</comment>
<dbReference type="Gene3D" id="1.10.1040.10">
    <property type="entry name" value="N-(1-d-carboxylethyl)-l-norvaline Dehydrogenase, domain 2"/>
    <property type="match status" value="2"/>
</dbReference>
<evidence type="ECO:0008006" key="8">
    <source>
        <dbReference type="Google" id="ProtNLM"/>
    </source>
</evidence>
<dbReference type="Gene3D" id="3.40.50.720">
    <property type="entry name" value="NAD(P)-binding Rossmann-like Domain"/>
    <property type="match status" value="1"/>
</dbReference>
<dbReference type="InterPro" id="IPR008927">
    <property type="entry name" value="6-PGluconate_DH-like_C_sf"/>
</dbReference>
<dbReference type="InterPro" id="IPR006108">
    <property type="entry name" value="3HC_DH_C"/>
</dbReference>
<comment type="caution">
    <text evidence="6">The sequence shown here is derived from an EMBL/GenBank/DDBJ whole genome shotgun (WGS) entry which is preliminary data.</text>
</comment>
<comment type="similarity">
    <text evidence="2">Belongs to the 3-hydroxyacyl-CoA dehydrogenase family.</text>
</comment>
<sequence length="347" mass="36164">MTHPDPAAALLDGYYADADALVSRGVASAAHVDTSMRLGAGYAAGPFAARGIAVGDAAETDSGTETPWSKVAVLGTGRMATGIAEAIARAGGDVVVVARSEASAARSNADLSASLDRSVARGRLSAEDAAATMRRTSFVPSLSALPPVDLVVEAVAEDLAVKQTLMVELDRTLAPAVPIATNTSSYRVAEVMSRVGPDRPVLALHFFNPAPAMRLVEIIPGPHSAHLVPLAEAWVRSLRKTPVRSADERGFIVNRLLIPYLNDAVRLHESGISIELIDESLVAEAGVPMGPFALIDLIGLDVTVAALSSMAETSIDERLRPAATLHAHIAAGRLGRKSGAGFYREGE</sequence>
<feature type="domain" description="3-hydroxyacyl-CoA dehydrogenase NAD binding" evidence="5">
    <location>
        <begin position="70"/>
        <end position="247"/>
    </location>
</feature>
<dbReference type="Pfam" id="PF02737">
    <property type="entry name" value="3HCDH_N"/>
    <property type="match status" value="1"/>
</dbReference>
<gene>
    <name evidence="6" type="ORF">GCM10010921_23930</name>
</gene>
<dbReference type="PANTHER" id="PTHR48075">
    <property type="entry name" value="3-HYDROXYACYL-COA DEHYDROGENASE FAMILY PROTEIN"/>
    <property type="match status" value="1"/>
</dbReference>
<keyword evidence="3" id="KW-0560">Oxidoreductase</keyword>
<proteinExistence type="inferred from homology"/>
<feature type="domain" description="3-hydroxyacyl-CoA dehydrogenase C-terminal" evidence="4">
    <location>
        <begin position="250"/>
        <end position="344"/>
    </location>
</feature>
<dbReference type="InterPro" id="IPR006176">
    <property type="entry name" value="3-OHacyl-CoA_DH_NAD-bd"/>
</dbReference>
<dbReference type="AlphaFoldDB" id="A0A917IHJ6"/>
<evidence type="ECO:0000256" key="1">
    <source>
        <dbReference type="ARBA" id="ARBA00005086"/>
    </source>
</evidence>
<dbReference type="GO" id="GO:0006635">
    <property type="term" value="P:fatty acid beta-oxidation"/>
    <property type="evidence" value="ECO:0007669"/>
    <property type="project" value="TreeGrafter"/>
</dbReference>
<evidence type="ECO:0000256" key="2">
    <source>
        <dbReference type="ARBA" id="ARBA00009463"/>
    </source>
</evidence>
<name>A0A917IHJ6_9MICO</name>
<dbReference type="PROSITE" id="PS00067">
    <property type="entry name" value="3HCDH"/>
    <property type="match status" value="1"/>
</dbReference>
<dbReference type="InterPro" id="IPR036291">
    <property type="entry name" value="NAD(P)-bd_dom_sf"/>
</dbReference>
<dbReference type="SUPFAM" id="SSF51735">
    <property type="entry name" value="NAD(P)-binding Rossmann-fold domains"/>
    <property type="match status" value="1"/>
</dbReference>
<evidence type="ECO:0000313" key="6">
    <source>
        <dbReference type="EMBL" id="GGH47304.1"/>
    </source>
</evidence>
<dbReference type="SUPFAM" id="SSF48179">
    <property type="entry name" value="6-phosphogluconate dehydrogenase C-terminal domain-like"/>
    <property type="match status" value="1"/>
</dbReference>
<dbReference type="GO" id="GO:0070403">
    <property type="term" value="F:NAD+ binding"/>
    <property type="evidence" value="ECO:0007669"/>
    <property type="project" value="InterPro"/>
</dbReference>
<dbReference type="InterPro" id="IPR013328">
    <property type="entry name" value="6PGD_dom2"/>
</dbReference>
<accession>A0A917IHJ6</accession>
<evidence type="ECO:0000259" key="4">
    <source>
        <dbReference type="Pfam" id="PF00725"/>
    </source>
</evidence>
<dbReference type="InterPro" id="IPR006180">
    <property type="entry name" value="3-OHacyl-CoA_DH_CS"/>
</dbReference>
<dbReference type="GO" id="GO:0008691">
    <property type="term" value="F:3-hydroxybutyryl-CoA dehydrogenase activity"/>
    <property type="evidence" value="ECO:0007669"/>
    <property type="project" value="TreeGrafter"/>
</dbReference>
<evidence type="ECO:0000259" key="5">
    <source>
        <dbReference type="Pfam" id="PF02737"/>
    </source>
</evidence>
<dbReference type="RefSeq" id="WP_188756527.1">
    <property type="nucleotide sequence ID" value="NZ_BMJY01000011.1"/>
</dbReference>
<evidence type="ECO:0000313" key="7">
    <source>
        <dbReference type="Proteomes" id="UP000657592"/>
    </source>
</evidence>
<dbReference type="Pfam" id="PF00725">
    <property type="entry name" value="3HCDH"/>
    <property type="match status" value="1"/>
</dbReference>
<evidence type="ECO:0000256" key="3">
    <source>
        <dbReference type="ARBA" id="ARBA00023002"/>
    </source>
</evidence>
<reference evidence="6" key="1">
    <citation type="journal article" date="2014" name="Int. J. Syst. Evol. Microbiol.">
        <title>Complete genome sequence of Corynebacterium casei LMG S-19264T (=DSM 44701T), isolated from a smear-ripened cheese.</title>
        <authorList>
            <consortium name="US DOE Joint Genome Institute (JGI-PGF)"/>
            <person name="Walter F."/>
            <person name="Albersmeier A."/>
            <person name="Kalinowski J."/>
            <person name="Ruckert C."/>
        </authorList>
    </citation>
    <scope>NUCLEOTIDE SEQUENCE</scope>
    <source>
        <strain evidence="6">CGMCC 1.15794</strain>
    </source>
</reference>
<dbReference type="Proteomes" id="UP000657592">
    <property type="component" value="Unassembled WGS sequence"/>
</dbReference>
<organism evidence="6 7">
    <name type="scientific">Microbacterium album</name>
    <dbReference type="NCBI Taxonomy" id="2053191"/>
    <lineage>
        <taxon>Bacteria</taxon>
        <taxon>Bacillati</taxon>
        <taxon>Actinomycetota</taxon>
        <taxon>Actinomycetes</taxon>
        <taxon>Micrococcales</taxon>
        <taxon>Microbacteriaceae</taxon>
        <taxon>Microbacterium</taxon>
    </lineage>
</organism>
<protein>
    <recommendedName>
        <fullName evidence="8">3-hydroxybutyryl-CoA dehydrogenase</fullName>
    </recommendedName>
</protein>
<reference evidence="6" key="2">
    <citation type="submission" date="2020-09" db="EMBL/GenBank/DDBJ databases">
        <authorList>
            <person name="Sun Q."/>
            <person name="Zhou Y."/>
        </authorList>
    </citation>
    <scope>NUCLEOTIDE SEQUENCE</scope>
    <source>
        <strain evidence="6">CGMCC 1.15794</strain>
    </source>
</reference>
<dbReference type="EMBL" id="BMJY01000011">
    <property type="protein sequence ID" value="GGH47304.1"/>
    <property type="molecule type" value="Genomic_DNA"/>
</dbReference>
<dbReference type="PANTHER" id="PTHR48075:SF9">
    <property type="entry name" value="3-HYDROXYBUTYRYL-COA DEHYDROGENASE"/>
    <property type="match status" value="1"/>
</dbReference>
<keyword evidence="7" id="KW-1185">Reference proteome</keyword>